<dbReference type="AlphaFoldDB" id="A0AAI9E8U6"/>
<dbReference type="SUPFAM" id="SSF49899">
    <property type="entry name" value="Concanavalin A-like lectins/glucanases"/>
    <property type="match status" value="1"/>
</dbReference>
<gene>
    <name evidence="3" type="ORF">LECACI_7A004309</name>
</gene>
<evidence type="ECO:0000313" key="3">
    <source>
        <dbReference type="EMBL" id="CAK4006257.1"/>
    </source>
</evidence>
<dbReference type="InterPro" id="IPR038656">
    <property type="entry name" value="Peptidase_G1_sf"/>
</dbReference>
<protein>
    <submittedName>
        <fullName evidence="3">Acid ase</fullName>
    </submittedName>
</protein>
<keyword evidence="4" id="KW-1185">Reference proteome</keyword>
<dbReference type="GO" id="GO:0006508">
    <property type="term" value="P:proteolysis"/>
    <property type="evidence" value="ECO:0007669"/>
    <property type="project" value="InterPro"/>
</dbReference>
<evidence type="ECO:0000313" key="4">
    <source>
        <dbReference type="Proteomes" id="UP001296104"/>
    </source>
</evidence>
<dbReference type="InterPro" id="IPR000250">
    <property type="entry name" value="Peptidase_G1"/>
</dbReference>
<keyword evidence="2" id="KW-0732">Signal</keyword>
<proteinExistence type="predicted"/>
<name>A0AAI9E8U6_9PEZI</name>
<dbReference type="EMBL" id="CAVMBE010000023">
    <property type="protein sequence ID" value="CAK4006257.1"/>
    <property type="molecule type" value="Genomic_DNA"/>
</dbReference>
<dbReference type="PRINTS" id="PR00977">
    <property type="entry name" value="SCYTLDPTASE"/>
</dbReference>
<dbReference type="Pfam" id="PF01828">
    <property type="entry name" value="Peptidase_A4"/>
    <property type="match status" value="1"/>
</dbReference>
<dbReference type="InterPro" id="IPR013320">
    <property type="entry name" value="ConA-like_dom_sf"/>
</dbReference>
<comment type="caution">
    <text evidence="3">The sequence shown here is derived from an EMBL/GenBank/DDBJ whole genome shotgun (WGS) entry which is preliminary data.</text>
</comment>
<dbReference type="Proteomes" id="UP001296104">
    <property type="component" value="Unassembled WGS sequence"/>
</dbReference>
<evidence type="ECO:0000256" key="1">
    <source>
        <dbReference type="PIRSR" id="PIRSR600250-50"/>
    </source>
</evidence>
<dbReference type="GO" id="GO:0070007">
    <property type="term" value="F:glutamic-type endopeptidase activity"/>
    <property type="evidence" value="ECO:0007669"/>
    <property type="project" value="InterPro"/>
</dbReference>
<feature type="active site" description="Proton acceptor" evidence="1">
    <location>
        <position position="223"/>
    </location>
</feature>
<reference evidence="3" key="1">
    <citation type="submission" date="2023-11" db="EMBL/GenBank/DDBJ databases">
        <authorList>
            <person name="Alioto T."/>
            <person name="Alioto T."/>
            <person name="Gomez Garrido J."/>
        </authorList>
    </citation>
    <scope>NUCLEOTIDE SEQUENCE</scope>
</reference>
<organism evidence="3 4">
    <name type="scientific">Lecanosticta acicola</name>
    <dbReference type="NCBI Taxonomy" id="111012"/>
    <lineage>
        <taxon>Eukaryota</taxon>
        <taxon>Fungi</taxon>
        <taxon>Dikarya</taxon>
        <taxon>Ascomycota</taxon>
        <taxon>Pezizomycotina</taxon>
        <taxon>Dothideomycetes</taxon>
        <taxon>Dothideomycetidae</taxon>
        <taxon>Mycosphaerellales</taxon>
        <taxon>Mycosphaerellaceae</taxon>
        <taxon>Lecanosticta</taxon>
    </lineage>
</organism>
<dbReference type="CDD" id="cd13426">
    <property type="entry name" value="Peptidase_G1"/>
    <property type="match status" value="1"/>
</dbReference>
<feature type="chain" id="PRO_5042592236" evidence="2">
    <location>
        <begin position="19"/>
        <end position="287"/>
    </location>
</feature>
<accession>A0AAI9E8U6</accession>
<evidence type="ECO:0000256" key="2">
    <source>
        <dbReference type="SAM" id="SignalP"/>
    </source>
</evidence>
<dbReference type="PANTHER" id="PTHR37536">
    <property type="entry name" value="PUTATIVE (AFU_ORTHOLOGUE AFUA_3G02970)-RELATED"/>
    <property type="match status" value="1"/>
</dbReference>
<dbReference type="Gene3D" id="2.60.120.700">
    <property type="entry name" value="Peptidase G1"/>
    <property type="match status" value="1"/>
</dbReference>
<dbReference type="PANTHER" id="PTHR37536:SF1">
    <property type="entry name" value="ASPERGILLOPEPSIN, PUTAITVE (AFU_ORTHOLOGUE AFUA_7G01200)"/>
    <property type="match status" value="1"/>
</dbReference>
<sequence>MKFSTALSTLVLATAVAAAPSPSRRHVNSPRLLEKLRQRRAERSAAKRSDLVRLDRPLAVNFTSLDDVITINNPDHVDYSSNWAGAVIIGSDITKVTGTFTIPTVSIPSGGSSSTEYGASAWVGIDGDTCETAILQTGVDFLIEGSETAYEAWYEWYPDYSYTFSDFDVAPGDVITATVVSTSTVAGTATIENQSTGESTTHTFSNEASLGALCETNAEWIVEDFESSSELIPFADFGSVTFSDASYVAGGSTKSISGETIIDVKQSGEVVTDVTVSGSEVTVTYTG</sequence>
<feature type="signal peptide" evidence="2">
    <location>
        <begin position="1"/>
        <end position="18"/>
    </location>
</feature>